<keyword evidence="1" id="KW-0472">Membrane</keyword>
<proteinExistence type="predicted"/>
<protein>
    <submittedName>
        <fullName evidence="2">Uncharacterized protein</fullName>
    </submittedName>
</protein>
<evidence type="ECO:0000313" key="2">
    <source>
        <dbReference type="EMBL" id="MEF2115200.1"/>
    </source>
</evidence>
<reference evidence="2 3" key="1">
    <citation type="submission" date="2023-11" db="EMBL/GenBank/DDBJ databases">
        <title>Draft genome sequence of a psychrophilic Clostridium strain from permafrost water brine.</title>
        <authorList>
            <person name="Shcherbakova V.A."/>
            <person name="Trubitsyn V.E."/>
            <person name="Zakharyuk A.G."/>
        </authorList>
    </citation>
    <scope>NUCLEOTIDE SEQUENCE [LARGE SCALE GENOMIC DNA]</scope>
    <source>
        <strain evidence="2 3">14F</strain>
    </source>
</reference>
<keyword evidence="1" id="KW-0812">Transmembrane</keyword>
<dbReference type="EMBL" id="JAZHFS010000043">
    <property type="protein sequence ID" value="MEF2115200.1"/>
    <property type="molecule type" value="Genomic_DNA"/>
</dbReference>
<gene>
    <name evidence="2" type="ORF">SJI18_23250</name>
</gene>
<comment type="caution">
    <text evidence="2">The sequence shown here is derived from an EMBL/GenBank/DDBJ whole genome shotgun (WGS) entry which is preliminary data.</text>
</comment>
<organism evidence="2 3">
    <name type="scientific">Clostridium frigoriphilum</name>
    <dbReference type="NCBI Taxonomy" id="443253"/>
    <lineage>
        <taxon>Bacteria</taxon>
        <taxon>Bacillati</taxon>
        <taxon>Bacillota</taxon>
        <taxon>Clostridia</taxon>
        <taxon>Eubacteriales</taxon>
        <taxon>Clostridiaceae</taxon>
        <taxon>Clostridium</taxon>
    </lineage>
</organism>
<name>A0ABU7UUV7_9CLOT</name>
<feature type="transmembrane region" description="Helical" evidence="1">
    <location>
        <begin position="7"/>
        <end position="25"/>
    </location>
</feature>
<evidence type="ECO:0000256" key="1">
    <source>
        <dbReference type="SAM" id="Phobius"/>
    </source>
</evidence>
<keyword evidence="3" id="KW-1185">Reference proteome</keyword>
<sequence>MLIKRLILNWIIICLVLIIALNLNLNRIAQFIVIFIGTAAGLLLVEYFLGKKS</sequence>
<dbReference type="RefSeq" id="WP_216255595.1">
    <property type="nucleotide sequence ID" value="NZ_JAZHFS010000043.1"/>
</dbReference>
<dbReference type="Proteomes" id="UP001498469">
    <property type="component" value="Unassembled WGS sequence"/>
</dbReference>
<evidence type="ECO:0000313" key="3">
    <source>
        <dbReference type="Proteomes" id="UP001498469"/>
    </source>
</evidence>
<keyword evidence="1" id="KW-1133">Transmembrane helix</keyword>
<accession>A0ABU7UUV7</accession>
<feature type="transmembrane region" description="Helical" evidence="1">
    <location>
        <begin position="31"/>
        <end position="49"/>
    </location>
</feature>